<gene>
    <name evidence="2" type="ORF">N7476_007196</name>
</gene>
<dbReference type="Proteomes" id="UP001147746">
    <property type="component" value="Unassembled WGS sequence"/>
</dbReference>
<sequence>MKVSLLLTSVFIGAALAHPATLVKRDDAPCSNAIYNYPSCCSSSTLSLADTRCKAGQLQFLSSD</sequence>
<evidence type="ECO:0000313" key="3">
    <source>
        <dbReference type="Proteomes" id="UP001147746"/>
    </source>
</evidence>
<organism evidence="2 3">
    <name type="scientific">Penicillium atrosanguineum</name>
    <dbReference type="NCBI Taxonomy" id="1132637"/>
    <lineage>
        <taxon>Eukaryota</taxon>
        <taxon>Fungi</taxon>
        <taxon>Dikarya</taxon>
        <taxon>Ascomycota</taxon>
        <taxon>Pezizomycotina</taxon>
        <taxon>Eurotiomycetes</taxon>
        <taxon>Eurotiomycetidae</taxon>
        <taxon>Eurotiales</taxon>
        <taxon>Aspergillaceae</taxon>
        <taxon>Penicillium</taxon>
    </lineage>
</organism>
<reference evidence="2" key="1">
    <citation type="submission" date="2022-12" db="EMBL/GenBank/DDBJ databases">
        <authorList>
            <person name="Petersen C."/>
        </authorList>
    </citation>
    <scope>NUCLEOTIDE SEQUENCE</scope>
    <source>
        <strain evidence="2">IBT 21472</strain>
    </source>
</reference>
<feature type="chain" id="PRO_5041197564" evidence="1">
    <location>
        <begin position="18"/>
        <end position="64"/>
    </location>
</feature>
<reference evidence="2" key="2">
    <citation type="journal article" date="2023" name="IMA Fungus">
        <title>Comparative genomic study of the Penicillium genus elucidates a diverse pangenome and 15 lateral gene transfer events.</title>
        <authorList>
            <person name="Petersen C."/>
            <person name="Sorensen T."/>
            <person name="Nielsen M.R."/>
            <person name="Sondergaard T.E."/>
            <person name="Sorensen J.L."/>
            <person name="Fitzpatrick D.A."/>
            <person name="Frisvad J.C."/>
            <person name="Nielsen K.L."/>
        </authorList>
    </citation>
    <scope>NUCLEOTIDE SEQUENCE</scope>
    <source>
        <strain evidence="2">IBT 21472</strain>
    </source>
</reference>
<accession>A0A9W9HDP5</accession>
<evidence type="ECO:0000313" key="2">
    <source>
        <dbReference type="EMBL" id="KAJ5311336.1"/>
    </source>
</evidence>
<proteinExistence type="predicted"/>
<dbReference type="OrthoDB" id="10445189at2759"/>
<protein>
    <submittedName>
        <fullName evidence="2">Uncharacterized protein</fullName>
    </submittedName>
</protein>
<keyword evidence="1" id="KW-0732">Signal</keyword>
<dbReference type="AlphaFoldDB" id="A0A9W9HDP5"/>
<keyword evidence="3" id="KW-1185">Reference proteome</keyword>
<comment type="caution">
    <text evidence="2">The sequence shown here is derived from an EMBL/GenBank/DDBJ whole genome shotgun (WGS) entry which is preliminary data.</text>
</comment>
<evidence type="ECO:0000256" key="1">
    <source>
        <dbReference type="SAM" id="SignalP"/>
    </source>
</evidence>
<feature type="signal peptide" evidence="1">
    <location>
        <begin position="1"/>
        <end position="17"/>
    </location>
</feature>
<name>A0A9W9HDP5_9EURO</name>
<dbReference type="EMBL" id="JAPZBO010000007">
    <property type="protein sequence ID" value="KAJ5311336.1"/>
    <property type="molecule type" value="Genomic_DNA"/>
</dbReference>